<evidence type="ECO:0000313" key="2">
    <source>
        <dbReference type="EMBL" id="KAG7562360.1"/>
    </source>
</evidence>
<sequence>MAQYNLEMNDLDQLIAGFFDHENQLDQASLQASNPSLNLPASWEMQLDGAEYLAPASGGTFVPPGFIVPSVSLGPAAPSQQIDPVLLEEAQRPATAPSKRGRGKGKAPAKNPAAAPKEKRPPAPRKKIDRGPFARPTEVSYSAETLTQEAQTQINDHLRAATTTRSYAGHVKAAKAWLEKYQQNRSINDPDLGDAFDVLSDRSATAIRLHWASRIKEVAFPTIEGSRSGLRAYFREKFPDQSYVEEFRFLNGRWEGNPVYYGLNQDLYTAYKRDHLRSKTPKQSSPLLLPALTYLMQYIDAQLAEERDPQTYAELMFASAYVTAEVANGR</sequence>
<reference evidence="2" key="1">
    <citation type="submission" date="2020-04" db="EMBL/GenBank/DDBJ databases">
        <title>Analysis of mating type loci in Filobasidium floriforme.</title>
        <authorList>
            <person name="Nowrousian M."/>
        </authorList>
    </citation>
    <scope>NUCLEOTIDE SEQUENCE</scope>
    <source>
        <strain evidence="2">CBS 6242</strain>
    </source>
</reference>
<evidence type="ECO:0000256" key="1">
    <source>
        <dbReference type="SAM" id="MobiDB-lite"/>
    </source>
</evidence>
<evidence type="ECO:0000313" key="3">
    <source>
        <dbReference type="Proteomes" id="UP000812966"/>
    </source>
</evidence>
<feature type="region of interest" description="Disordered" evidence="1">
    <location>
        <begin position="92"/>
        <end position="141"/>
    </location>
</feature>
<gene>
    <name evidence="2" type="ORF">FFLO_02140</name>
</gene>
<organism evidence="2 3">
    <name type="scientific">Filobasidium floriforme</name>
    <dbReference type="NCBI Taxonomy" id="5210"/>
    <lineage>
        <taxon>Eukaryota</taxon>
        <taxon>Fungi</taxon>
        <taxon>Dikarya</taxon>
        <taxon>Basidiomycota</taxon>
        <taxon>Agaricomycotina</taxon>
        <taxon>Tremellomycetes</taxon>
        <taxon>Filobasidiales</taxon>
        <taxon>Filobasidiaceae</taxon>
        <taxon>Filobasidium</taxon>
    </lineage>
</organism>
<name>A0A8K0JQ14_9TREE</name>
<dbReference type="OrthoDB" id="164951at2759"/>
<keyword evidence="3" id="KW-1185">Reference proteome</keyword>
<dbReference type="EMBL" id="JABELV010000033">
    <property type="protein sequence ID" value="KAG7562360.1"/>
    <property type="molecule type" value="Genomic_DNA"/>
</dbReference>
<comment type="caution">
    <text evidence="2">The sequence shown here is derived from an EMBL/GenBank/DDBJ whole genome shotgun (WGS) entry which is preliminary data.</text>
</comment>
<proteinExistence type="predicted"/>
<accession>A0A8K0JQ14</accession>
<dbReference type="AlphaFoldDB" id="A0A8K0JQ14"/>
<dbReference type="Proteomes" id="UP000812966">
    <property type="component" value="Unassembled WGS sequence"/>
</dbReference>
<protein>
    <submittedName>
        <fullName evidence="2">Uncharacterized protein</fullName>
    </submittedName>
</protein>